<dbReference type="Pfam" id="PF13180">
    <property type="entry name" value="PDZ_2"/>
    <property type="match status" value="1"/>
</dbReference>
<dbReference type="PROSITE" id="PS51257">
    <property type="entry name" value="PROKAR_LIPOPROTEIN"/>
    <property type="match status" value="1"/>
</dbReference>
<dbReference type="InterPro" id="IPR040756">
    <property type="entry name" value="Peptidase_M61_N"/>
</dbReference>
<protein>
    <submittedName>
        <fullName evidence="2">M61 family metallopeptidase</fullName>
    </submittedName>
</protein>
<dbReference type="SUPFAM" id="SSF50156">
    <property type="entry name" value="PDZ domain-like"/>
    <property type="match status" value="1"/>
</dbReference>
<dbReference type="InterPro" id="IPR024191">
    <property type="entry name" value="Peptidase_M61"/>
</dbReference>
<dbReference type="PROSITE" id="PS50106">
    <property type="entry name" value="PDZ"/>
    <property type="match status" value="1"/>
</dbReference>
<keyword evidence="3" id="KW-1185">Reference proteome</keyword>
<accession>A0ABV7YSS9</accession>
<dbReference type="EMBL" id="JBHRYQ010000001">
    <property type="protein sequence ID" value="MFC3809921.1"/>
    <property type="molecule type" value="Genomic_DNA"/>
</dbReference>
<dbReference type="Proteomes" id="UP001595616">
    <property type="component" value="Unassembled WGS sequence"/>
</dbReference>
<gene>
    <name evidence="2" type="ORF">ACFOOI_04600</name>
</gene>
<reference evidence="3" key="1">
    <citation type="journal article" date="2019" name="Int. J. Syst. Evol. Microbiol.">
        <title>The Global Catalogue of Microorganisms (GCM) 10K type strain sequencing project: providing services to taxonomists for standard genome sequencing and annotation.</title>
        <authorList>
            <consortium name="The Broad Institute Genomics Platform"/>
            <consortium name="The Broad Institute Genome Sequencing Center for Infectious Disease"/>
            <person name="Wu L."/>
            <person name="Ma J."/>
        </authorList>
    </citation>
    <scope>NUCLEOTIDE SEQUENCE [LARGE SCALE GENOMIC DNA]</scope>
    <source>
        <strain evidence="3">CECT 7956</strain>
    </source>
</reference>
<feature type="domain" description="PDZ" evidence="1">
    <location>
        <begin position="494"/>
        <end position="568"/>
    </location>
</feature>
<dbReference type="SUPFAM" id="SSF55486">
    <property type="entry name" value="Metalloproteases ('zincins'), catalytic domain"/>
    <property type="match status" value="1"/>
</dbReference>
<dbReference type="Pfam" id="PF17899">
    <property type="entry name" value="Peptidase_M61_N"/>
    <property type="match status" value="1"/>
</dbReference>
<dbReference type="InterPro" id="IPR001478">
    <property type="entry name" value="PDZ"/>
</dbReference>
<evidence type="ECO:0000313" key="3">
    <source>
        <dbReference type="Proteomes" id="UP001595616"/>
    </source>
</evidence>
<dbReference type="InterPro" id="IPR027268">
    <property type="entry name" value="Peptidase_M4/M1_CTD_sf"/>
</dbReference>
<proteinExistence type="predicted"/>
<dbReference type="PIRSF" id="PIRSF016493">
    <property type="entry name" value="Glycyl_aminpptds"/>
    <property type="match status" value="1"/>
</dbReference>
<name>A0ABV7YSS9_9BACT</name>
<organism evidence="2 3">
    <name type="scientific">Lacihabitans lacunae</name>
    <dbReference type="NCBI Taxonomy" id="1028214"/>
    <lineage>
        <taxon>Bacteria</taxon>
        <taxon>Pseudomonadati</taxon>
        <taxon>Bacteroidota</taxon>
        <taxon>Cytophagia</taxon>
        <taxon>Cytophagales</taxon>
        <taxon>Leadbetterellaceae</taxon>
        <taxon>Lacihabitans</taxon>
    </lineage>
</organism>
<evidence type="ECO:0000259" key="1">
    <source>
        <dbReference type="PROSITE" id="PS50106"/>
    </source>
</evidence>
<dbReference type="Pfam" id="PF05299">
    <property type="entry name" value="Peptidase_M61"/>
    <property type="match status" value="1"/>
</dbReference>
<dbReference type="Gene3D" id="2.60.40.3650">
    <property type="match status" value="1"/>
</dbReference>
<dbReference type="InterPro" id="IPR007963">
    <property type="entry name" value="Peptidase_M61_catalytic"/>
</dbReference>
<dbReference type="RefSeq" id="WP_379835571.1">
    <property type="nucleotide sequence ID" value="NZ_JBHRYQ010000001.1"/>
</dbReference>
<evidence type="ECO:0000313" key="2">
    <source>
        <dbReference type="EMBL" id="MFC3809921.1"/>
    </source>
</evidence>
<comment type="caution">
    <text evidence="2">The sequence shown here is derived from an EMBL/GenBank/DDBJ whole genome shotgun (WGS) entry which is preliminary data.</text>
</comment>
<dbReference type="Gene3D" id="2.30.42.10">
    <property type="match status" value="1"/>
</dbReference>
<dbReference type="Gene3D" id="1.10.390.10">
    <property type="entry name" value="Neutral Protease Domain 2"/>
    <property type="match status" value="1"/>
</dbReference>
<sequence>MRSTPKILVLITAIFLFTGCAVNKVKSQMSTHPLTYTLSMSNPNTHLFEVKMNLDLNLTKPGQIKNDYIDVKMAAWTPGSYLMREYAKNVEGFSAKGANGALKSKKISKNTWRIELNGQKKVEVNYEVYAYELTVRTSHLDDSHGYVNGAAVFMFISELMNEASTLKIEPHKSFKTVSTALPETTKNTYIVEDFDTLVDSPIEIGNQEILNFEAEGVKYTIANYSLDRLDYNREKVIEDYKKVVTNAHKVIGGTHPCKEYLFIVHHLPNIGGGLEHLYSTTCQTSPETYTNPARYQGFLGLLAHEYFHLWNVKRIRPEALGPFDYEVENYTNMLWVSEGFTSFYQDDILRRAGLIDEETFLKSCQNRIGTIENLPGNSVQSVTESSWDAWIKYYRPNENSNNSTVSYYTKGGVLGSVLNLIIIGETKGEKSLDDVMSSLYNNIYLKENRGYSDEEFRKTCEKISGVDLSSFFENQIYGVQPIDYAKYFDKAGITFTVEEDANAGPWMGVSTRGNRVTRVEKGSGAYLQGIYVTDEILTVNGKKFTSDDDFTDGKKVGDKIKVGLLRSGKTFEYEIDLVKNPKLRRTLVKRDKLSEVETKCYNKFMHL</sequence>
<dbReference type="InterPro" id="IPR036034">
    <property type="entry name" value="PDZ_sf"/>
</dbReference>
<dbReference type="SMART" id="SM00228">
    <property type="entry name" value="PDZ"/>
    <property type="match status" value="1"/>
</dbReference>